<dbReference type="KEGG" id="hsal:JMJ58_14780"/>
<reference evidence="1 2" key="1">
    <citation type="submission" date="2021-01" db="EMBL/GenBank/DDBJ databases">
        <title>Genome Sequence and Methylation Pattern of Haloterrigena salifodinae BOL5-1, An Extremely Halophilic Archaeon from a Bolivian Salt Mine.</title>
        <authorList>
            <person name="DasSarma P."/>
            <person name="Anton B.P."/>
            <person name="DasSarma S.L."/>
            <person name="von Ehrenheim H.A.L."/>
            <person name="Martinez F.L."/>
            <person name="Guzman D."/>
            <person name="Roberts R.J."/>
            <person name="DasSarma S."/>
        </authorList>
    </citation>
    <scope>NUCLEOTIDE SEQUENCE [LARGE SCALE GENOMIC DNA]</scope>
    <source>
        <strain evidence="1 2">BOL5-1</strain>
    </source>
</reference>
<keyword evidence="2" id="KW-1185">Reference proteome</keyword>
<accession>A0A8T8DX90</accession>
<dbReference type="EMBL" id="CP069188">
    <property type="protein sequence ID" value="QRV14198.1"/>
    <property type="molecule type" value="Genomic_DNA"/>
</dbReference>
<sequence length="54" mass="5999">MPEQLPTAVADESPAICLIYKTLEADGLLSQSQRREDVIGLANEWIQFLRGDPV</sequence>
<gene>
    <name evidence="1" type="ORF">JMJ58_14780</name>
</gene>
<name>A0A8T8DX90_9EURY</name>
<dbReference type="AlphaFoldDB" id="A0A8T8DX90"/>
<proteinExistence type="predicted"/>
<evidence type="ECO:0000313" key="1">
    <source>
        <dbReference type="EMBL" id="QRV14198.1"/>
    </source>
</evidence>
<dbReference type="RefSeq" id="WP_204747051.1">
    <property type="nucleotide sequence ID" value="NZ_CP069188.1"/>
</dbReference>
<dbReference type="GeneID" id="62876414"/>
<organism evidence="1 2">
    <name type="scientific">Haloterrigena salifodinae</name>
    <dbReference type="NCBI Taxonomy" id="2675099"/>
    <lineage>
        <taxon>Archaea</taxon>
        <taxon>Methanobacteriati</taxon>
        <taxon>Methanobacteriota</taxon>
        <taxon>Stenosarchaea group</taxon>
        <taxon>Halobacteria</taxon>
        <taxon>Halobacteriales</taxon>
        <taxon>Natrialbaceae</taxon>
        <taxon>Haloterrigena</taxon>
    </lineage>
</organism>
<dbReference type="Proteomes" id="UP000637819">
    <property type="component" value="Chromosome"/>
</dbReference>
<protein>
    <submittedName>
        <fullName evidence="1">Uncharacterized protein</fullName>
    </submittedName>
</protein>
<evidence type="ECO:0000313" key="2">
    <source>
        <dbReference type="Proteomes" id="UP000637819"/>
    </source>
</evidence>
<dbReference type="OrthoDB" id="386096at2157"/>